<dbReference type="Proteomes" id="UP001518140">
    <property type="component" value="Unassembled WGS sequence"/>
</dbReference>
<feature type="transmembrane region" description="Helical" evidence="1">
    <location>
        <begin position="38"/>
        <end position="59"/>
    </location>
</feature>
<feature type="transmembrane region" description="Helical" evidence="1">
    <location>
        <begin position="65"/>
        <end position="88"/>
    </location>
</feature>
<dbReference type="Pfam" id="PF10823">
    <property type="entry name" value="DUF2568"/>
    <property type="match status" value="1"/>
</dbReference>
<dbReference type="RefSeq" id="WP_165342107.1">
    <property type="nucleotide sequence ID" value="NZ_JAAKZX010000094.1"/>
</dbReference>
<feature type="transmembrane region" description="Helical" evidence="1">
    <location>
        <begin position="6"/>
        <end position="31"/>
    </location>
</feature>
<accession>A0ABX0DUE4</accession>
<keyword evidence="1" id="KW-0812">Transmembrane</keyword>
<evidence type="ECO:0000313" key="2">
    <source>
        <dbReference type="EMBL" id="NGO45551.1"/>
    </source>
</evidence>
<keyword evidence="1" id="KW-0472">Membrane</keyword>
<dbReference type="InterPro" id="IPR021214">
    <property type="entry name" value="DUF2568"/>
</dbReference>
<name>A0ABX0DUE4_9ACTN</name>
<keyword evidence="3" id="KW-1185">Reference proteome</keyword>
<organism evidence="2 3">
    <name type="scientific">Streptomyces ureilyticus</name>
    <dbReference type="NCBI Taxonomy" id="1775131"/>
    <lineage>
        <taxon>Bacteria</taxon>
        <taxon>Bacillati</taxon>
        <taxon>Actinomycetota</taxon>
        <taxon>Actinomycetes</taxon>
        <taxon>Kitasatosporales</taxon>
        <taxon>Streptomycetaceae</taxon>
        <taxon>Streptomyces</taxon>
    </lineage>
</organism>
<evidence type="ECO:0000256" key="1">
    <source>
        <dbReference type="SAM" id="Phobius"/>
    </source>
</evidence>
<proteinExistence type="predicted"/>
<protein>
    <submittedName>
        <fullName evidence="2">YrdB family protein</fullName>
    </submittedName>
</protein>
<sequence length="117" mass="11965">MTIPAPLGWAAEGLAFVLELAALVALAWWGFTRPVSRLASLALGLGAPLLAAVIWGAFAAPQASFALPLVGVLAVKALVFGAAVVALVSIRHRGLALWFGGVVLLDTVVVTVLRAAE</sequence>
<evidence type="ECO:0000313" key="3">
    <source>
        <dbReference type="Proteomes" id="UP001518140"/>
    </source>
</evidence>
<keyword evidence="1" id="KW-1133">Transmembrane helix</keyword>
<gene>
    <name evidence="2" type="ORF">G6048_26550</name>
</gene>
<comment type="caution">
    <text evidence="2">The sequence shown here is derived from an EMBL/GenBank/DDBJ whole genome shotgun (WGS) entry which is preliminary data.</text>
</comment>
<dbReference type="EMBL" id="JAAKZX010000094">
    <property type="protein sequence ID" value="NGO45551.1"/>
    <property type="molecule type" value="Genomic_DNA"/>
</dbReference>
<feature type="transmembrane region" description="Helical" evidence="1">
    <location>
        <begin position="95"/>
        <end position="116"/>
    </location>
</feature>
<reference evidence="2 3" key="1">
    <citation type="submission" date="2020-02" db="EMBL/GenBank/DDBJ databases">
        <title>Whole-genome analyses of novel actinobacteria.</title>
        <authorList>
            <person name="Sahin N."/>
            <person name="Tokatli A."/>
        </authorList>
    </citation>
    <scope>NUCLEOTIDE SEQUENCE [LARGE SCALE GENOMIC DNA]</scope>
    <source>
        <strain evidence="2 3">YC419</strain>
    </source>
</reference>